<evidence type="ECO:0000256" key="1">
    <source>
        <dbReference type="ARBA" id="ARBA00010641"/>
    </source>
</evidence>
<dbReference type="SUPFAM" id="SSF88946">
    <property type="entry name" value="Sigma2 domain of RNA polymerase sigma factors"/>
    <property type="match status" value="1"/>
</dbReference>
<dbReference type="AlphaFoldDB" id="A0A518BSL2"/>
<dbReference type="Pfam" id="PF08281">
    <property type="entry name" value="Sigma70_r4_2"/>
    <property type="match status" value="1"/>
</dbReference>
<name>A0A518BSL2_9BACT</name>
<feature type="domain" description="RNA polymerase sigma-70 region 2" evidence="7">
    <location>
        <begin position="26"/>
        <end position="93"/>
    </location>
</feature>
<dbReference type="PANTHER" id="PTHR43133:SF51">
    <property type="entry name" value="RNA POLYMERASE SIGMA FACTOR"/>
    <property type="match status" value="1"/>
</dbReference>
<evidence type="ECO:0000256" key="2">
    <source>
        <dbReference type="ARBA" id="ARBA00023015"/>
    </source>
</evidence>
<organism evidence="9 10">
    <name type="scientific">Engelhardtia mirabilis</name>
    <dbReference type="NCBI Taxonomy" id="2528011"/>
    <lineage>
        <taxon>Bacteria</taxon>
        <taxon>Pseudomonadati</taxon>
        <taxon>Planctomycetota</taxon>
        <taxon>Planctomycetia</taxon>
        <taxon>Planctomycetia incertae sedis</taxon>
        <taxon>Engelhardtia</taxon>
    </lineage>
</organism>
<comment type="similarity">
    <text evidence="1 6">Belongs to the sigma-70 factor family. ECF subfamily.</text>
</comment>
<keyword evidence="5 6" id="KW-0804">Transcription</keyword>
<gene>
    <name evidence="9" type="primary">rpoE_7</name>
    <name evidence="9" type="ORF">Pla133_50720</name>
</gene>
<dbReference type="CDD" id="cd06171">
    <property type="entry name" value="Sigma70_r4"/>
    <property type="match status" value="1"/>
</dbReference>
<dbReference type="InterPro" id="IPR013249">
    <property type="entry name" value="RNA_pol_sigma70_r4_t2"/>
</dbReference>
<protein>
    <recommendedName>
        <fullName evidence="6">RNA polymerase sigma factor</fullName>
    </recommendedName>
</protein>
<evidence type="ECO:0000256" key="6">
    <source>
        <dbReference type="RuleBase" id="RU000716"/>
    </source>
</evidence>
<dbReference type="EMBL" id="CP036287">
    <property type="protein sequence ID" value="QDU69949.1"/>
    <property type="molecule type" value="Genomic_DNA"/>
</dbReference>
<dbReference type="InterPro" id="IPR014284">
    <property type="entry name" value="RNA_pol_sigma-70_dom"/>
</dbReference>
<dbReference type="PANTHER" id="PTHR43133">
    <property type="entry name" value="RNA POLYMERASE ECF-TYPE SIGMA FACTO"/>
    <property type="match status" value="1"/>
</dbReference>
<dbReference type="InterPro" id="IPR036388">
    <property type="entry name" value="WH-like_DNA-bd_sf"/>
</dbReference>
<dbReference type="Gene3D" id="1.10.1740.10">
    <property type="match status" value="1"/>
</dbReference>
<evidence type="ECO:0000256" key="4">
    <source>
        <dbReference type="ARBA" id="ARBA00023125"/>
    </source>
</evidence>
<dbReference type="InterPro" id="IPR013325">
    <property type="entry name" value="RNA_pol_sigma_r2"/>
</dbReference>
<dbReference type="GO" id="GO:0016987">
    <property type="term" value="F:sigma factor activity"/>
    <property type="evidence" value="ECO:0007669"/>
    <property type="project" value="UniProtKB-KW"/>
</dbReference>
<dbReference type="InterPro" id="IPR039425">
    <property type="entry name" value="RNA_pol_sigma-70-like"/>
</dbReference>
<feature type="domain" description="RNA polymerase sigma factor 70 region 4 type 2" evidence="8">
    <location>
        <begin position="130"/>
        <end position="178"/>
    </location>
</feature>
<dbReference type="SUPFAM" id="SSF88659">
    <property type="entry name" value="Sigma3 and sigma4 domains of RNA polymerase sigma factors"/>
    <property type="match status" value="1"/>
</dbReference>
<dbReference type="GO" id="GO:0003677">
    <property type="term" value="F:DNA binding"/>
    <property type="evidence" value="ECO:0007669"/>
    <property type="project" value="UniProtKB-KW"/>
</dbReference>
<dbReference type="InterPro" id="IPR007627">
    <property type="entry name" value="RNA_pol_sigma70_r2"/>
</dbReference>
<dbReference type="PROSITE" id="PS01063">
    <property type="entry name" value="SIGMA70_ECF"/>
    <property type="match status" value="1"/>
</dbReference>
<evidence type="ECO:0000259" key="7">
    <source>
        <dbReference type="Pfam" id="PF04542"/>
    </source>
</evidence>
<proteinExistence type="inferred from homology"/>
<evidence type="ECO:0000313" key="10">
    <source>
        <dbReference type="Proteomes" id="UP000316921"/>
    </source>
</evidence>
<evidence type="ECO:0000313" key="9">
    <source>
        <dbReference type="EMBL" id="QDU69949.1"/>
    </source>
</evidence>
<dbReference type="KEGG" id="pbap:Pla133_50720"/>
<dbReference type="Pfam" id="PF04542">
    <property type="entry name" value="Sigma70_r2"/>
    <property type="match status" value="1"/>
</dbReference>
<dbReference type="Proteomes" id="UP000316921">
    <property type="component" value="Chromosome"/>
</dbReference>
<dbReference type="GO" id="GO:0006352">
    <property type="term" value="P:DNA-templated transcription initiation"/>
    <property type="evidence" value="ECO:0007669"/>
    <property type="project" value="InterPro"/>
</dbReference>
<keyword evidence="3 6" id="KW-0731">Sigma factor</keyword>
<evidence type="ECO:0000256" key="5">
    <source>
        <dbReference type="ARBA" id="ARBA00023163"/>
    </source>
</evidence>
<dbReference type="InterPro" id="IPR000838">
    <property type="entry name" value="RNA_pol_sigma70_ECF_CS"/>
</dbReference>
<dbReference type="NCBIfam" id="TIGR02937">
    <property type="entry name" value="sigma70-ECF"/>
    <property type="match status" value="1"/>
</dbReference>
<accession>A0A518BSL2</accession>
<reference evidence="9 10" key="1">
    <citation type="submission" date="2019-02" db="EMBL/GenBank/DDBJ databases">
        <title>Deep-cultivation of Planctomycetes and their phenomic and genomic characterization uncovers novel biology.</title>
        <authorList>
            <person name="Wiegand S."/>
            <person name="Jogler M."/>
            <person name="Boedeker C."/>
            <person name="Pinto D."/>
            <person name="Vollmers J."/>
            <person name="Rivas-Marin E."/>
            <person name="Kohn T."/>
            <person name="Peeters S.H."/>
            <person name="Heuer A."/>
            <person name="Rast P."/>
            <person name="Oberbeckmann S."/>
            <person name="Bunk B."/>
            <person name="Jeske O."/>
            <person name="Meyerdierks A."/>
            <person name="Storesund J.E."/>
            <person name="Kallscheuer N."/>
            <person name="Luecker S."/>
            <person name="Lage O.M."/>
            <person name="Pohl T."/>
            <person name="Merkel B.J."/>
            <person name="Hornburger P."/>
            <person name="Mueller R.-W."/>
            <person name="Bruemmer F."/>
            <person name="Labrenz M."/>
            <person name="Spormann A.M."/>
            <person name="Op den Camp H."/>
            <person name="Overmann J."/>
            <person name="Amann R."/>
            <person name="Jetten M.S.M."/>
            <person name="Mascher T."/>
            <person name="Medema M.H."/>
            <person name="Devos D.P."/>
            <person name="Kaster A.-K."/>
            <person name="Ovreas L."/>
            <person name="Rohde M."/>
            <person name="Galperin M.Y."/>
            <person name="Jogler C."/>
        </authorList>
    </citation>
    <scope>NUCLEOTIDE SEQUENCE [LARGE SCALE GENOMIC DNA]</scope>
    <source>
        <strain evidence="9 10">Pla133</strain>
    </source>
</reference>
<dbReference type="InterPro" id="IPR013324">
    <property type="entry name" value="RNA_pol_sigma_r3/r4-like"/>
</dbReference>
<sequence>MHRPQNDDAHLVTRTLDGDQLAFQELVQRHSERLFSLVRHYTKSAAEIEDVVQETFLKAFSKLETFQLQSSFSTWIHRIAVNTALDMLKRRGRSPVTAVEDPELAAPAGGGNLPAPDAAMAREEIAQVTHRVLEELPEIFRTVLVLREFEEQSYLEIAEVLDISIGTVESRLFRARARFKDALLRLYPEYGEAPEENVS</sequence>
<keyword evidence="10" id="KW-1185">Reference proteome</keyword>
<evidence type="ECO:0000256" key="3">
    <source>
        <dbReference type="ARBA" id="ARBA00023082"/>
    </source>
</evidence>
<evidence type="ECO:0000259" key="8">
    <source>
        <dbReference type="Pfam" id="PF08281"/>
    </source>
</evidence>
<keyword evidence="4 6" id="KW-0238">DNA-binding</keyword>
<dbReference type="RefSeq" id="WP_145070323.1">
    <property type="nucleotide sequence ID" value="NZ_CP036287.1"/>
</dbReference>
<dbReference type="Gene3D" id="1.10.10.10">
    <property type="entry name" value="Winged helix-like DNA-binding domain superfamily/Winged helix DNA-binding domain"/>
    <property type="match status" value="1"/>
</dbReference>
<keyword evidence="2 6" id="KW-0805">Transcription regulation</keyword>